<evidence type="ECO:0000259" key="11">
    <source>
        <dbReference type="Pfam" id="PF17767"/>
    </source>
</evidence>
<dbReference type="NCBIfam" id="NF006695">
    <property type="entry name" value="PRK09243.1-2"/>
    <property type="match status" value="1"/>
</dbReference>
<evidence type="ECO:0000313" key="13">
    <source>
        <dbReference type="EMBL" id="UNO50802.1"/>
    </source>
</evidence>
<reference evidence="14" key="1">
    <citation type="journal article" date="2022" name="G3 (Bethesda)">
        <title>Unveiling the complete genome sequence of Alicyclobacillus acidoterrestris DSM 3922T, a taint-producing strain.</title>
        <authorList>
            <person name="Leonardo I.C."/>
            <person name="Barreto Crespo M.T."/>
            <person name="Gaspar F.B."/>
        </authorList>
    </citation>
    <scope>NUCLEOTIDE SEQUENCE [LARGE SCALE GENOMIC DNA]</scope>
    <source>
        <strain evidence="14">DSM 3922</strain>
    </source>
</reference>
<comment type="function">
    <text evidence="9">Catalyzes the first step in the biosynthesis of NAD from nicotinic acid, the ATP-dependent synthesis of beta-nicotinate D-ribonucleotide from nicotinate and 5-phospho-D-ribose 1-phosphate.</text>
</comment>
<evidence type="ECO:0000256" key="2">
    <source>
        <dbReference type="ARBA" id="ARBA00010897"/>
    </source>
</evidence>
<evidence type="ECO:0000256" key="9">
    <source>
        <dbReference type="RuleBase" id="RU365100"/>
    </source>
</evidence>
<evidence type="ECO:0000256" key="7">
    <source>
        <dbReference type="ARBA" id="ARBA00022679"/>
    </source>
</evidence>
<dbReference type="EC" id="6.3.4.21" evidence="3 9"/>
<dbReference type="InterPro" id="IPR006405">
    <property type="entry name" value="Nic_PRibTrfase_pncB"/>
</dbReference>
<dbReference type="NCBIfam" id="TIGR01513">
    <property type="entry name" value="NAPRTase_put"/>
    <property type="match status" value="1"/>
</dbReference>
<dbReference type="InterPro" id="IPR007229">
    <property type="entry name" value="Nic_PRibTrfase-Fam"/>
</dbReference>
<feature type="domain" description="Nicotinate/nicotinamide phosphoribosyltransferase" evidence="10">
    <location>
        <begin position="169"/>
        <end position="356"/>
    </location>
</feature>
<dbReference type="SUPFAM" id="SSF51690">
    <property type="entry name" value="Nicotinate/Quinolinate PRTase C-terminal domain-like"/>
    <property type="match status" value="1"/>
</dbReference>
<evidence type="ECO:0000259" key="12">
    <source>
        <dbReference type="Pfam" id="PF17956"/>
    </source>
</evidence>
<dbReference type="KEGG" id="aaco:K1I37_07805"/>
<sequence length="497" mass="56220">MMEIAQLPVYRDRHLTLLTDLYQLTMMYGQFNAGRHEIRVVFDVFYRSNPCGNGYVVAAGLEQVAWYLYHLKFTEGDIAYLRSLNMFSEAFLEYLRNFSFHGDVYAIPEGTLVFPNEPLLRVEGPIVEVQLIESAILSFINHQSLIATKARRIVEAARTNPLHPGSPVIEMGLRRAQNVDASVFGARAAYIGGCVGTSNLMAGESYNIPVSGTQGHSWIQSFPSELDAFLAYAEAFPEETVLLVDTYDVLRSGVPNAIEVGRRMRDAGRSLKAIRIDSGDLAYLSKRARRMLDAAGLTDVKIIASSDLDEYTIRDLVTQGAEIDAWGVGTHLITSSECPALGCVYKLVAQQVDGVWEPRIKVSENPNKVTNPGRKKVLRLFVDNQAVADLIALDYEHFDPSEPLELFDPIHTYKRKVIENYRIEELLVPIFERGQLVYELPQAHDIRERVDLQVEQFAAEIRRPLKPHEYHVDLSQELWDLKQSLLHQWRKPEGKKG</sequence>
<evidence type="ECO:0000256" key="6">
    <source>
        <dbReference type="ARBA" id="ARBA00022642"/>
    </source>
</evidence>
<dbReference type="RefSeq" id="WP_236613897.1">
    <property type="nucleotide sequence ID" value="NZ_AURB01000145.1"/>
</dbReference>
<keyword evidence="6 9" id="KW-0662">Pyridine nucleotide biosynthesis</keyword>
<evidence type="ECO:0000256" key="4">
    <source>
        <dbReference type="ARBA" id="ARBA00022553"/>
    </source>
</evidence>
<dbReference type="FunFam" id="3.20.20.70:FF:000076">
    <property type="entry name" value="Nicotinate phosphoribosyltransferase"/>
    <property type="match status" value="1"/>
</dbReference>
<proteinExistence type="inferred from homology"/>
<dbReference type="GO" id="GO:0005829">
    <property type="term" value="C:cytosol"/>
    <property type="evidence" value="ECO:0007669"/>
    <property type="project" value="TreeGrafter"/>
</dbReference>
<dbReference type="InterPro" id="IPR036068">
    <property type="entry name" value="Nicotinate_pribotase-like_C"/>
</dbReference>
<evidence type="ECO:0000256" key="8">
    <source>
        <dbReference type="ARBA" id="ARBA00048668"/>
    </source>
</evidence>
<evidence type="ECO:0000256" key="3">
    <source>
        <dbReference type="ARBA" id="ARBA00013236"/>
    </source>
</evidence>
<dbReference type="Gene3D" id="3.20.140.10">
    <property type="entry name" value="nicotinate phosphoribosyltransferase"/>
    <property type="match status" value="1"/>
</dbReference>
<evidence type="ECO:0000313" key="14">
    <source>
        <dbReference type="Proteomes" id="UP000829401"/>
    </source>
</evidence>
<keyword evidence="4" id="KW-0597">Phosphoprotein</keyword>
<dbReference type="CDD" id="cd01570">
    <property type="entry name" value="NAPRTase_A"/>
    <property type="match status" value="1"/>
</dbReference>
<dbReference type="EMBL" id="CP080467">
    <property type="protein sequence ID" value="UNO50802.1"/>
    <property type="molecule type" value="Genomic_DNA"/>
</dbReference>
<dbReference type="GO" id="GO:0004516">
    <property type="term" value="F:nicotinate phosphoribosyltransferase activity"/>
    <property type="evidence" value="ECO:0007669"/>
    <property type="project" value="UniProtKB-UniRule"/>
</dbReference>
<accession>A0A9E6ZHE3</accession>
<dbReference type="AlphaFoldDB" id="A0A9E6ZHE3"/>
<keyword evidence="13" id="KW-0328">Glycosyltransferase</keyword>
<evidence type="ECO:0000256" key="5">
    <source>
        <dbReference type="ARBA" id="ARBA00022598"/>
    </source>
</evidence>
<name>A0A9E6ZHE3_ALIAG</name>
<protein>
    <recommendedName>
        <fullName evidence="3 9">Nicotinate phosphoribosyltransferase</fullName>
        <ecNumber evidence="3 9">6.3.4.21</ecNumber>
    </recommendedName>
</protein>
<dbReference type="Pfam" id="PF04095">
    <property type="entry name" value="NAPRTase"/>
    <property type="match status" value="1"/>
</dbReference>
<dbReference type="Proteomes" id="UP000829401">
    <property type="component" value="Chromosome"/>
</dbReference>
<organism evidence="13 14">
    <name type="scientific">Alicyclobacillus acidoterrestris (strain ATCC 49025 / DSM 3922 / CIP 106132 / NCIMB 13137 / GD3B)</name>
    <dbReference type="NCBI Taxonomy" id="1356854"/>
    <lineage>
        <taxon>Bacteria</taxon>
        <taxon>Bacillati</taxon>
        <taxon>Bacillota</taxon>
        <taxon>Bacilli</taxon>
        <taxon>Bacillales</taxon>
        <taxon>Alicyclobacillaceae</taxon>
        <taxon>Alicyclobacillus</taxon>
    </lineage>
</organism>
<feature type="domain" description="Nicotinate phosphoribosyltransferase C-terminal" evidence="12">
    <location>
        <begin position="374"/>
        <end position="482"/>
    </location>
</feature>
<comment type="catalytic activity">
    <reaction evidence="8 9">
        <text>5-phospho-alpha-D-ribose 1-diphosphate + nicotinate + ATP + H2O = nicotinate beta-D-ribonucleotide + ADP + phosphate + diphosphate</text>
        <dbReference type="Rhea" id="RHEA:36163"/>
        <dbReference type="ChEBI" id="CHEBI:15377"/>
        <dbReference type="ChEBI" id="CHEBI:30616"/>
        <dbReference type="ChEBI" id="CHEBI:32544"/>
        <dbReference type="ChEBI" id="CHEBI:33019"/>
        <dbReference type="ChEBI" id="CHEBI:43474"/>
        <dbReference type="ChEBI" id="CHEBI:57502"/>
        <dbReference type="ChEBI" id="CHEBI:58017"/>
        <dbReference type="ChEBI" id="CHEBI:456216"/>
        <dbReference type="EC" id="6.3.4.21"/>
    </reaction>
</comment>
<dbReference type="Pfam" id="PF17956">
    <property type="entry name" value="NAPRTase_C"/>
    <property type="match status" value="1"/>
</dbReference>
<keyword evidence="7 9" id="KW-0808">Transferase</keyword>
<dbReference type="GO" id="GO:0034355">
    <property type="term" value="P:NAD+ biosynthetic process via the salvage pathway"/>
    <property type="evidence" value="ECO:0007669"/>
    <property type="project" value="TreeGrafter"/>
</dbReference>
<dbReference type="InterPro" id="IPR013785">
    <property type="entry name" value="Aldolase_TIM"/>
</dbReference>
<dbReference type="InterPro" id="IPR041525">
    <property type="entry name" value="N/Namide_PRibTrfase"/>
</dbReference>
<dbReference type="Gene3D" id="3.20.20.70">
    <property type="entry name" value="Aldolase class I"/>
    <property type="match status" value="1"/>
</dbReference>
<dbReference type="PIRSF" id="PIRSF000484">
    <property type="entry name" value="NAPRT"/>
    <property type="match status" value="1"/>
</dbReference>
<dbReference type="GO" id="GO:0047280">
    <property type="term" value="F:nicotinamide phosphoribosyltransferase activity"/>
    <property type="evidence" value="ECO:0007669"/>
    <property type="project" value="UniProtKB-ARBA"/>
</dbReference>
<comment type="pathway">
    <text evidence="1 9">Cofactor biosynthesis; NAD(+) biosynthesis; nicotinate D-ribonucleotide from nicotinate: step 1/1.</text>
</comment>
<keyword evidence="5 9" id="KW-0436">Ligase</keyword>
<dbReference type="SUPFAM" id="SSF54675">
    <property type="entry name" value="Nicotinate/Quinolinate PRTase N-terminal domain-like"/>
    <property type="match status" value="1"/>
</dbReference>
<evidence type="ECO:0000259" key="10">
    <source>
        <dbReference type="Pfam" id="PF04095"/>
    </source>
</evidence>
<dbReference type="InterPro" id="IPR040727">
    <property type="entry name" value="NAPRTase_N"/>
</dbReference>
<dbReference type="InterPro" id="IPR041619">
    <property type="entry name" value="NAPRTase_C"/>
</dbReference>
<dbReference type="PANTHER" id="PTHR11098:SF1">
    <property type="entry name" value="NICOTINATE PHOSPHORIBOSYLTRANSFERASE"/>
    <property type="match status" value="1"/>
</dbReference>
<dbReference type="Pfam" id="PF17767">
    <property type="entry name" value="NAPRTase_N"/>
    <property type="match status" value="1"/>
</dbReference>
<gene>
    <name evidence="13" type="ORF">K1I37_07805</name>
</gene>
<comment type="PTM">
    <text evidence="9">Transiently phosphorylated on a His residue during the reaction cycle. Phosphorylation strongly increases the affinity for substrates and increases the rate of nicotinate D-ribonucleotide production. Dephosphorylation regenerates the low-affinity form of the enzyme, leading to product release.</text>
</comment>
<dbReference type="NCBIfam" id="NF009131">
    <property type="entry name" value="PRK12484.1"/>
    <property type="match status" value="1"/>
</dbReference>
<feature type="domain" description="Nicotinate phosphoribosyltransferase N-terminal" evidence="11">
    <location>
        <begin position="17"/>
        <end position="141"/>
    </location>
</feature>
<comment type="similarity">
    <text evidence="2 9">Belongs to the NAPRTase family.</text>
</comment>
<dbReference type="PANTHER" id="PTHR11098">
    <property type="entry name" value="NICOTINATE PHOSPHORIBOSYLTRANSFERASE"/>
    <property type="match status" value="1"/>
</dbReference>
<evidence type="ECO:0000256" key="1">
    <source>
        <dbReference type="ARBA" id="ARBA00004952"/>
    </source>
</evidence>
<keyword evidence="14" id="KW-1185">Reference proteome</keyword>